<dbReference type="AlphaFoldDB" id="A0AAW0GYG4"/>
<accession>A0AAW0GYG4</accession>
<evidence type="ECO:0000313" key="2">
    <source>
        <dbReference type="EMBL" id="KAK7696108.1"/>
    </source>
</evidence>
<protein>
    <submittedName>
        <fullName evidence="2">Uncharacterized protein</fullName>
    </submittedName>
</protein>
<evidence type="ECO:0000313" key="3">
    <source>
        <dbReference type="Proteomes" id="UP001385951"/>
    </source>
</evidence>
<comment type="caution">
    <text evidence="2">The sequence shown here is derived from an EMBL/GenBank/DDBJ whole genome shotgun (WGS) entry which is preliminary data.</text>
</comment>
<feature type="compositionally biased region" description="Polar residues" evidence="1">
    <location>
        <begin position="10"/>
        <end position="24"/>
    </location>
</feature>
<name>A0AAW0GYG4_9APHY</name>
<feature type="region of interest" description="Disordered" evidence="1">
    <location>
        <begin position="1"/>
        <end position="42"/>
    </location>
</feature>
<dbReference type="EMBL" id="JASBNA010000001">
    <property type="protein sequence ID" value="KAK7696108.1"/>
    <property type="molecule type" value="Genomic_DNA"/>
</dbReference>
<evidence type="ECO:0000256" key="1">
    <source>
        <dbReference type="SAM" id="MobiDB-lite"/>
    </source>
</evidence>
<reference evidence="2 3" key="1">
    <citation type="submission" date="2022-09" db="EMBL/GenBank/DDBJ databases">
        <authorList>
            <person name="Palmer J.M."/>
        </authorList>
    </citation>
    <scope>NUCLEOTIDE SEQUENCE [LARGE SCALE GENOMIC DNA]</scope>
    <source>
        <strain evidence="2 3">DSM 7382</strain>
    </source>
</reference>
<sequence>MLQRLRNLLPSGTQSGTRTPQEATPQPAAEGSHSQGDQHRGGTPDSIAAALSLWVLDFDVHVFLDRIITNDLIYDLIFDACSARTLVRLLCTCRATSLAVKEYMSRAFNINRLLSRYFSDPMAFRHLQACTGTVISGSTCAAIFRQILLP</sequence>
<proteinExistence type="predicted"/>
<gene>
    <name evidence="2" type="ORF">QCA50_000751</name>
</gene>
<keyword evidence="3" id="KW-1185">Reference proteome</keyword>
<dbReference type="Proteomes" id="UP001385951">
    <property type="component" value="Unassembled WGS sequence"/>
</dbReference>
<organism evidence="2 3">
    <name type="scientific">Cerrena zonata</name>
    <dbReference type="NCBI Taxonomy" id="2478898"/>
    <lineage>
        <taxon>Eukaryota</taxon>
        <taxon>Fungi</taxon>
        <taxon>Dikarya</taxon>
        <taxon>Basidiomycota</taxon>
        <taxon>Agaricomycotina</taxon>
        <taxon>Agaricomycetes</taxon>
        <taxon>Polyporales</taxon>
        <taxon>Cerrenaceae</taxon>
        <taxon>Cerrena</taxon>
    </lineage>
</organism>